<evidence type="ECO:0000313" key="1">
    <source>
        <dbReference type="EMBL" id="SSC67682.1"/>
    </source>
</evidence>
<evidence type="ECO:0000313" key="2">
    <source>
        <dbReference type="Proteomes" id="UP000254764"/>
    </source>
</evidence>
<dbReference type="EMBL" id="UEYP01000005">
    <property type="protein sequence ID" value="SSC67682.1"/>
    <property type="molecule type" value="Genomic_DNA"/>
</dbReference>
<accession>A0A376AIN0</accession>
<dbReference type="AlphaFoldDB" id="A0A376AIN0"/>
<dbReference type="RefSeq" id="WP_115670249.1">
    <property type="nucleotide sequence ID" value="NZ_UEYP01000005.1"/>
</dbReference>
<dbReference type="OrthoDB" id="9799110at2"/>
<protein>
    <submittedName>
        <fullName evidence="1">Uncharacterized protein</fullName>
    </submittedName>
</protein>
<keyword evidence="2" id="KW-1185">Reference proteome</keyword>
<organism evidence="1 2">
    <name type="scientific">Ciceribacter selenitireducens ATCC BAA-1503</name>
    <dbReference type="NCBI Taxonomy" id="1336235"/>
    <lineage>
        <taxon>Bacteria</taxon>
        <taxon>Pseudomonadati</taxon>
        <taxon>Pseudomonadota</taxon>
        <taxon>Alphaproteobacteria</taxon>
        <taxon>Hyphomicrobiales</taxon>
        <taxon>Rhizobiaceae</taxon>
        <taxon>Ciceribacter</taxon>
    </lineage>
</organism>
<reference evidence="2" key="1">
    <citation type="submission" date="2018-07" db="EMBL/GenBank/DDBJ databases">
        <authorList>
            <person name="Peiro R."/>
            <person name="Begona"/>
            <person name="Cbmso G."/>
            <person name="Lopez M."/>
            <person name="Gonzalez S."/>
        </authorList>
    </citation>
    <scope>NUCLEOTIDE SEQUENCE [LARGE SCALE GENOMIC DNA]</scope>
</reference>
<gene>
    <name evidence="1" type="ORF">RHIZ70_3390</name>
</gene>
<sequence length="59" mass="6376">MAFAPRAKGRAPACAHQRDGIEGNARVGMKFDGTDIIRRMGEGQAAVVTALSQWHQNPK</sequence>
<proteinExistence type="predicted"/>
<name>A0A376AIN0_9HYPH</name>
<dbReference type="Proteomes" id="UP000254764">
    <property type="component" value="Unassembled WGS sequence"/>
</dbReference>